<protein>
    <submittedName>
        <fullName evidence="1">Uncharacterized protein</fullName>
    </submittedName>
</protein>
<dbReference type="KEGG" id="cber:B5D82_19390"/>
<dbReference type="EMBL" id="CP020465">
    <property type="protein sequence ID" value="ASP49744.1"/>
    <property type="molecule type" value="Genomic_DNA"/>
</dbReference>
<name>A0A222GEF2_9GAMM</name>
<evidence type="ECO:0000313" key="1">
    <source>
        <dbReference type="EMBL" id="ASP49744.1"/>
    </source>
</evidence>
<proteinExistence type="predicted"/>
<organism evidence="1 2">
    <name type="scientific">Cognaticolwellia beringensis</name>
    <dbReference type="NCBI Taxonomy" id="1967665"/>
    <lineage>
        <taxon>Bacteria</taxon>
        <taxon>Pseudomonadati</taxon>
        <taxon>Pseudomonadota</taxon>
        <taxon>Gammaproteobacteria</taxon>
        <taxon>Alteromonadales</taxon>
        <taxon>Colwelliaceae</taxon>
        <taxon>Cognaticolwellia</taxon>
    </lineage>
</organism>
<accession>A0A222GEF2</accession>
<sequence length="174" mass="19482">MTDNKLINILNTLDNHEVFFGPQGFKNVASVAELDKAQLGFGMSELGQVSANEGSATEQGSWQTSWQVFARDTELGDPYFVDTNQLSLPVYTGFLGDKGWEIEQVASSLAGYVACINLLFSHGQQTQAQFFPDSSSVTDEGALKILEQQLFEISNCQHFWQLFMQCYQDWLTED</sequence>
<dbReference type="AlphaFoldDB" id="A0A222GEF2"/>
<evidence type="ECO:0000313" key="2">
    <source>
        <dbReference type="Proteomes" id="UP000202259"/>
    </source>
</evidence>
<gene>
    <name evidence="1" type="ORF">B5D82_19390</name>
</gene>
<dbReference type="OrthoDB" id="8444591at2"/>
<dbReference type="Proteomes" id="UP000202259">
    <property type="component" value="Chromosome"/>
</dbReference>
<reference evidence="1 2" key="1">
    <citation type="submission" date="2017-08" db="EMBL/GenBank/DDBJ databases">
        <title>Complete genome of Colwellia sp. NB097-1, a psychrophile bacterium ioslated from Bering Sea.</title>
        <authorList>
            <person name="Chen X."/>
        </authorList>
    </citation>
    <scope>NUCLEOTIDE SEQUENCE [LARGE SCALE GENOMIC DNA]</scope>
    <source>
        <strain evidence="1 2">NB097-1</strain>
    </source>
</reference>
<keyword evidence="2" id="KW-1185">Reference proteome</keyword>
<dbReference type="RefSeq" id="WP_081154097.1">
    <property type="nucleotide sequence ID" value="NZ_CP020465.1"/>
</dbReference>